<evidence type="ECO:0000313" key="20">
    <source>
        <dbReference type="Proteomes" id="UP000188320"/>
    </source>
</evidence>
<gene>
    <name evidence="19" type="ORF">AX774_g2225</name>
</gene>
<evidence type="ECO:0000256" key="5">
    <source>
        <dbReference type="ARBA" id="ARBA00021221"/>
    </source>
</evidence>
<feature type="binding site" evidence="15">
    <location>
        <position position="238"/>
    </location>
    <ligand>
        <name>NAD(+)</name>
        <dbReference type="ChEBI" id="CHEBI:57540"/>
    </ligand>
</feature>
<organism evidence="19 20">
    <name type="scientific">Zancudomyces culisetae</name>
    <name type="common">Gut fungus</name>
    <name type="synonym">Smittium culisetae</name>
    <dbReference type="NCBI Taxonomy" id="1213189"/>
    <lineage>
        <taxon>Eukaryota</taxon>
        <taxon>Fungi</taxon>
        <taxon>Fungi incertae sedis</taxon>
        <taxon>Zoopagomycota</taxon>
        <taxon>Kickxellomycotina</taxon>
        <taxon>Harpellomycetes</taxon>
        <taxon>Harpellales</taxon>
        <taxon>Legeriomycetaceae</taxon>
        <taxon>Zancudomyces</taxon>
    </lineage>
</organism>
<dbReference type="AlphaFoldDB" id="A0A1R1PTK8"/>
<comment type="caution">
    <text evidence="19">The sequence shown here is derived from an EMBL/GenBank/DDBJ whole genome shotgun (WGS) entry which is preliminary data.</text>
</comment>
<dbReference type="InterPro" id="IPR007698">
    <property type="entry name" value="AlaDH/PNT_NAD(H)-bd"/>
</dbReference>
<evidence type="ECO:0000256" key="13">
    <source>
        <dbReference type="PIRNR" id="PIRNR018250"/>
    </source>
</evidence>
<proteinExistence type="inferred from homology"/>
<feature type="domain" description="Alanine dehydrogenase/pyridine nucleotide transhydrogenase NAD(H)-binding" evidence="17">
    <location>
        <begin position="199"/>
        <end position="342"/>
    </location>
</feature>
<dbReference type="InterPro" id="IPR036291">
    <property type="entry name" value="NAD(P)-bd_dom_sf"/>
</dbReference>
<feature type="binding site" evidence="15">
    <location>
        <position position="141"/>
    </location>
    <ligand>
        <name>NAD(+)</name>
        <dbReference type="ChEBI" id="CHEBI:57540"/>
    </ligand>
</feature>
<evidence type="ECO:0000256" key="4">
    <source>
        <dbReference type="ARBA" id="ARBA00012847"/>
    </source>
</evidence>
<evidence type="ECO:0000256" key="11">
    <source>
        <dbReference type="ARBA" id="ARBA00033228"/>
    </source>
</evidence>
<feature type="binding site" evidence="15">
    <location>
        <begin position="216"/>
        <end position="217"/>
    </location>
    <ligand>
        <name>NAD(+)</name>
        <dbReference type="ChEBI" id="CHEBI:57540"/>
    </ligand>
</feature>
<feature type="binding site" evidence="15">
    <location>
        <position position="302"/>
    </location>
    <ligand>
        <name>NAD(+)</name>
        <dbReference type="ChEBI" id="CHEBI:57540"/>
    </ligand>
</feature>
<name>A0A1R1PTK8_ZANCU</name>
<dbReference type="PIRSF" id="PIRSF018250">
    <property type="entry name" value="Saccharopine_DH_Lys"/>
    <property type="match status" value="1"/>
</dbReference>
<evidence type="ECO:0000259" key="17">
    <source>
        <dbReference type="SMART" id="SM01002"/>
    </source>
</evidence>
<dbReference type="SUPFAM" id="SSF51735">
    <property type="entry name" value="NAD(P)-binding Rossmann-fold domains"/>
    <property type="match status" value="1"/>
</dbReference>
<protein>
    <recommendedName>
        <fullName evidence="5 13">Saccharopine dehydrogenase [NAD(+), L-lysine-forming]</fullName>
        <shortName evidence="13">SDH</shortName>
        <ecNumber evidence="4 13">1.5.1.7</ecNumber>
    </recommendedName>
    <alternativeName>
        <fullName evidence="11 13">Lysine--2-oxoglutarate reductase</fullName>
    </alternativeName>
</protein>
<evidence type="ECO:0000256" key="14">
    <source>
        <dbReference type="PIRSR" id="PIRSR018250-1"/>
    </source>
</evidence>
<evidence type="ECO:0000256" key="15">
    <source>
        <dbReference type="PIRSR" id="PIRSR018250-3"/>
    </source>
</evidence>
<dbReference type="EMBL" id="LSSK01000226">
    <property type="protein sequence ID" value="OMH84259.1"/>
    <property type="molecule type" value="Genomic_DNA"/>
</dbReference>
<feature type="active site" description="Proton donor" evidence="14">
    <location>
        <position position="106"/>
    </location>
</feature>
<comment type="catalytic activity">
    <reaction evidence="12 13">
        <text>L-saccharopine + NAD(+) + H2O = L-lysine + 2-oxoglutarate + NADH + H(+)</text>
        <dbReference type="Rhea" id="RHEA:12440"/>
        <dbReference type="ChEBI" id="CHEBI:15377"/>
        <dbReference type="ChEBI" id="CHEBI:15378"/>
        <dbReference type="ChEBI" id="CHEBI:16810"/>
        <dbReference type="ChEBI" id="CHEBI:32551"/>
        <dbReference type="ChEBI" id="CHEBI:57540"/>
        <dbReference type="ChEBI" id="CHEBI:57945"/>
        <dbReference type="ChEBI" id="CHEBI:57951"/>
        <dbReference type="EC" id="1.5.1.7"/>
    </reaction>
</comment>
<dbReference type="GO" id="GO:0005737">
    <property type="term" value="C:cytoplasm"/>
    <property type="evidence" value="ECO:0007669"/>
    <property type="project" value="TreeGrafter"/>
</dbReference>
<dbReference type="GO" id="GO:0019878">
    <property type="term" value="P:lysine biosynthetic process via aminoadipic acid"/>
    <property type="evidence" value="ECO:0007669"/>
    <property type="project" value="UniProtKB-UniPathway"/>
</dbReference>
<dbReference type="InterPro" id="IPR007886">
    <property type="entry name" value="AlaDH/PNT_N"/>
</dbReference>
<dbReference type="PANTHER" id="PTHR11133">
    <property type="entry name" value="SACCHAROPINE DEHYDROGENASE"/>
    <property type="match status" value="1"/>
</dbReference>
<evidence type="ECO:0000256" key="8">
    <source>
        <dbReference type="ARBA" id="ARBA00023027"/>
    </source>
</evidence>
<evidence type="ECO:0000256" key="3">
    <source>
        <dbReference type="ARBA" id="ARBA00011245"/>
    </source>
</evidence>
<evidence type="ECO:0000256" key="16">
    <source>
        <dbReference type="PIRSR" id="PIRSR018250-4"/>
    </source>
</evidence>
<keyword evidence="10" id="KW-1015">Disulfide bond</keyword>
<dbReference type="UniPathway" id="UPA00033">
    <property type="reaction ID" value="UER00034"/>
</dbReference>
<keyword evidence="9 13" id="KW-0457">Lysine biosynthesis</keyword>
<comment type="similarity">
    <text evidence="2 13">Belongs to the AlaDH/PNT family.</text>
</comment>
<evidence type="ECO:0000313" key="19">
    <source>
        <dbReference type="EMBL" id="OMH84259.1"/>
    </source>
</evidence>
<dbReference type="Gene3D" id="3.40.50.720">
    <property type="entry name" value="NAD(P)-binding Rossmann-like Domain"/>
    <property type="match status" value="2"/>
</dbReference>
<feature type="active site" description="Proton acceptor" evidence="14">
    <location>
        <position position="87"/>
    </location>
</feature>
<comment type="pathway">
    <text evidence="1 13">Amino-acid biosynthesis; L-lysine biosynthesis via AAA pathway; L-lysine from L-alpha-aminoadipate (fungal route): step 3/3.</text>
</comment>
<keyword evidence="20" id="KW-1185">Reference proteome</keyword>
<evidence type="ECO:0000256" key="12">
    <source>
        <dbReference type="ARBA" id="ARBA00047860"/>
    </source>
</evidence>
<comment type="subunit">
    <text evidence="3">Monomer.</text>
</comment>
<feature type="binding site" evidence="15">
    <location>
        <position position="269"/>
    </location>
    <ligand>
        <name>NAD(+)</name>
        <dbReference type="ChEBI" id="CHEBI:57540"/>
    </ligand>
</feature>
<evidence type="ECO:0000256" key="6">
    <source>
        <dbReference type="ARBA" id="ARBA00022605"/>
    </source>
</evidence>
<keyword evidence="6 13" id="KW-0028">Amino-acid biosynthesis</keyword>
<evidence type="ECO:0000256" key="2">
    <source>
        <dbReference type="ARBA" id="ARBA00005689"/>
    </source>
</evidence>
<accession>A0A1R1PTK8</accession>
<dbReference type="SUPFAM" id="SSF52283">
    <property type="entry name" value="Formate/glycerate dehydrogenase catalytic domain-like"/>
    <property type="match status" value="1"/>
</dbReference>
<sequence>MATTSGIKTLVLRHETKPLEHRTTLSPQVCKQLIDQKGFKILVEKCNQRIFALEEYVNAGCEVVDYYWDDDAHRNKADNSVLVVGLKEFPEDEDFSLVHKHLMFAHCYKMQAGWQKTLDRFVRGGGVLYDLEFLVDPQTNRRVAAFGYYAGFSGCAIGIEAWCHQQRQLHAQGEVSELKNIQPYANEELLIASLKDKLAQVPNAVKPRVLVIGAKGRCGNGAVTLAKRAGITDVTEWDIQETTERIQSGSAQPFAEILRDYDIFVNCIYLTASSGKDFPPFIDAKSLETVGQNRRLSMVVDVSCDPTSPYNPLPVYSRTTTFTEPLITITPATSSAPSLQICAIDHLPTLLPRESSIQFSSDLLPSLLQLDSIETAPVWANAKQLFDEKVSSL</sequence>
<dbReference type="InterPro" id="IPR051168">
    <property type="entry name" value="AASS"/>
</dbReference>
<evidence type="ECO:0000256" key="10">
    <source>
        <dbReference type="ARBA" id="ARBA00023157"/>
    </source>
</evidence>
<dbReference type="CDD" id="cd12188">
    <property type="entry name" value="SDH"/>
    <property type="match status" value="1"/>
</dbReference>
<dbReference type="EC" id="1.5.1.7" evidence="4 13"/>
<dbReference type="PANTHER" id="PTHR11133:SF23">
    <property type="entry name" value="SACCHAROPINE DEHYDROGENASE [NAD(+), L-LYSINE-FORMING]"/>
    <property type="match status" value="1"/>
</dbReference>
<feature type="domain" description="Alanine dehydrogenase/pyridine nucleotide transhydrogenase N-terminal" evidence="18">
    <location>
        <begin position="11"/>
        <end position="153"/>
    </location>
</feature>
<dbReference type="Pfam" id="PF05222">
    <property type="entry name" value="AlaDh_PNT_N"/>
    <property type="match status" value="1"/>
</dbReference>
<dbReference type="FunFam" id="3.40.50.720:FF:000217">
    <property type="entry name" value="Saccharopine dehydrogenase [NAD(+), L-lysine-forming]"/>
    <property type="match status" value="1"/>
</dbReference>
<feature type="binding site" evidence="15">
    <location>
        <begin position="344"/>
        <end position="347"/>
    </location>
    <ligand>
        <name>NAD(+)</name>
        <dbReference type="ChEBI" id="CHEBI:57540"/>
    </ligand>
</feature>
<feature type="disulfide bond" evidence="16">
    <location>
        <begin position="218"/>
        <end position="267"/>
    </location>
</feature>
<dbReference type="GO" id="GO:0004754">
    <property type="term" value="F:saccharopine dehydrogenase (NAD+, L-lysine-forming) activity"/>
    <property type="evidence" value="ECO:0007669"/>
    <property type="project" value="UniProtKB-EC"/>
</dbReference>
<evidence type="ECO:0000256" key="9">
    <source>
        <dbReference type="ARBA" id="ARBA00023154"/>
    </source>
</evidence>
<evidence type="ECO:0000256" key="7">
    <source>
        <dbReference type="ARBA" id="ARBA00023002"/>
    </source>
</evidence>
<dbReference type="InterPro" id="IPR027281">
    <property type="entry name" value="Lys1"/>
</dbReference>
<keyword evidence="8 13" id="KW-0520">NAD</keyword>
<reference evidence="20" key="1">
    <citation type="submission" date="2017-01" db="EMBL/GenBank/DDBJ databases">
        <authorList>
            <person name="Wang Y."/>
            <person name="White M."/>
            <person name="Kvist S."/>
            <person name="Moncalvo J.-M."/>
        </authorList>
    </citation>
    <scope>NUCLEOTIDE SEQUENCE [LARGE SCALE GENOMIC DNA]</scope>
    <source>
        <strain evidence="20">COL-18-3</strain>
    </source>
</reference>
<evidence type="ECO:0000256" key="1">
    <source>
        <dbReference type="ARBA" id="ARBA00004884"/>
    </source>
</evidence>
<dbReference type="SMART" id="SM01003">
    <property type="entry name" value="AlaDh_PNT_N"/>
    <property type="match status" value="1"/>
</dbReference>
<dbReference type="OrthoDB" id="265306at2759"/>
<evidence type="ECO:0000259" key="18">
    <source>
        <dbReference type="SMART" id="SM01003"/>
    </source>
</evidence>
<dbReference type="SMART" id="SM01002">
    <property type="entry name" value="AlaDh_PNT_C"/>
    <property type="match status" value="1"/>
</dbReference>
<keyword evidence="7 13" id="KW-0560">Oxidoreductase</keyword>
<dbReference type="Proteomes" id="UP000188320">
    <property type="component" value="Unassembled WGS sequence"/>
</dbReference>
<feature type="binding site" evidence="15">
    <location>
        <position position="242"/>
    </location>
    <ligand>
        <name>NAD(+)</name>
        <dbReference type="ChEBI" id="CHEBI:57540"/>
    </ligand>
</feature>